<proteinExistence type="predicted"/>
<organism evidence="2 3">
    <name type="scientific">Spirosoma utsteinense</name>
    <dbReference type="NCBI Taxonomy" id="2585773"/>
    <lineage>
        <taxon>Bacteria</taxon>
        <taxon>Pseudomonadati</taxon>
        <taxon>Bacteroidota</taxon>
        <taxon>Cytophagia</taxon>
        <taxon>Cytophagales</taxon>
        <taxon>Cytophagaceae</taxon>
        <taxon>Spirosoma</taxon>
    </lineage>
</organism>
<keyword evidence="1" id="KW-0812">Transmembrane</keyword>
<name>A0ABR6WF96_9BACT</name>
<feature type="transmembrane region" description="Helical" evidence="1">
    <location>
        <begin position="6"/>
        <end position="25"/>
    </location>
</feature>
<dbReference type="InterPro" id="IPR008620">
    <property type="entry name" value="FixH"/>
</dbReference>
<protein>
    <recommendedName>
        <fullName evidence="4">Nitrogen fixation protein FixH</fullName>
    </recommendedName>
</protein>
<dbReference type="EMBL" id="VFIA01000067">
    <property type="protein sequence ID" value="MBC3794944.1"/>
    <property type="molecule type" value="Genomic_DNA"/>
</dbReference>
<gene>
    <name evidence="2" type="ORF">FH603_5476</name>
</gene>
<evidence type="ECO:0000313" key="3">
    <source>
        <dbReference type="Proteomes" id="UP000700732"/>
    </source>
</evidence>
<evidence type="ECO:0008006" key="4">
    <source>
        <dbReference type="Google" id="ProtNLM"/>
    </source>
</evidence>
<reference evidence="2 3" key="1">
    <citation type="submission" date="2019-06" db="EMBL/GenBank/DDBJ databases">
        <title>Spirosoma utsteinense sp. nov. isolated from Antarctic ice-free soils.</title>
        <authorList>
            <person name="Tahon G."/>
        </authorList>
    </citation>
    <scope>NUCLEOTIDE SEQUENCE [LARGE SCALE GENOMIC DNA]</scope>
    <source>
        <strain evidence="2 3">LMG 31447</strain>
    </source>
</reference>
<dbReference type="Proteomes" id="UP000700732">
    <property type="component" value="Unassembled WGS sequence"/>
</dbReference>
<keyword evidence="1" id="KW-0472">Membrane</keyword>
<keyword evidence="1" id="KW-1133">Transmembrane helix</keyword>
<keyword evidence="3" id="KW-1185">Reference proteome</keyword>
<evidence type="ECO:0000256" key="1">
    <source>
        <dbReference type="SAM" id="Phobius"/>
    </source>
</evidence>
<evidence type="ECO:0000313" key="2">
    <source>
        <dbReference type="EMBL" id="MBC3794944.1"/>
    </source>
</evidence>
<comment type="caution">
    <text evidence="2">The sequence shown here is derived from an EMBL/GenBank/DDBJ whole genome shotgun (WGS) entry which is preliminary data.</text>
</comment>
<dbReference type="Pfam" id="PF05751">
    <property type="entry name" value="FixH"/>
    <property type="match status" value="1"/>
</dbReference>
<sequence>MNWGKSIVLVFIVFAGFIGTMVVLMSRERIDLVRDDYYQDEIAYQQQIDRVANSRRFDPEAYIQYRSDRRQVEITLPDSLQQGTFTLYRPADRQQDIQQELTAVTPSPVVMSMKQKPGGLWRAKLTWSDGQREYYTERELTLP</sequence>
<accession>A0ABR6WF96</accession>